<dbReference type="SMART" id="SM00342">
    <property type="entry name" value="HTH_ARAC"/>
    <property type="match status" value="1"/>
</dbReference>
<evidence type="ECO:0000256" key="3">
    <source>
        <dbReference type="ARBA" id="ARBA00023163"/>
    </source>
</evidence>
<protein>
    <submittedName>
        <fullName evidence="5">AraC family transcriptional regulator</fullName>
    </submittedName>
</protein>
<dbReference type="SUPFAM" id="SSF46689">
    <property type="entry name" value="Homeodomain-like"/>
    <property type="match status" value="2"/>
</dbReference>
<dbReference type="Pfam" id="PF12833">
    <property type="entry name" value="HTH_18"/>
    <property type="match status" value="1"/>
</dbReference>
<keyword evidence="3" id="KW-0804">Transcription</keyword>
<evidence type="ECO:0000256" key="2">
    <source>
        <dbReference type="ARBA" id="ARBA00023125"/>
    </source>
</evidence>
<dbReference type="Pfam" id="PF02311">
    <property type="entry name" value="AraC_binding"/>
    <property type="match status" value="1"/>
</dbReference>
<keyword evidence="6" id="KW-1185">Reference proteome</keyword>
<gene>
    <name evidence="5" type="ORF">DLD77_09835</name>
</gene>
<evidence type="ECO:0000313" key="5">
    <source>
        <dbReference type="EMBL" id="AWO01975.1"/>
    </source>
</evidence>
<dbReference type="InterPro" id="IPR037923">
    <property type="entry name" value="HTH-like"/>
</dbReference>
<keyword evidence="1" id="KW-0805">Transcription regulation</keyword>
<dbReference type="PROSITE" id="PS01124">
    <property type="entry name" value="HTH_ARAC_FAMILY_2"/>
    <property type="match status" value="1"/>
</dbReference>
<organism evidence="5 6">
    <name type="scientific">Chitinophaga alhagiae</name>
    <dbReference type="NCBI Taxonomy" id="2203219"/>
    <lineage>
        <taxon>Bacteria</taxon>
        <taxon>Pseudomonadati</taxon>
        <taxon>Bacteroidota</taxon>
        <taxon>Chitinophagia</taxon>
        <taxon>Chitinophagales</taxon>
        <taxon>Chitinophagaceae</taxon>
        <taxon>Chitinophaga</taxon>
    </lineage>
</organism>
<sequence>MKNFRKYFTVTSLEEKWGLYLTTTGCNRIEPADAKTYPATREHPSSHAFTWKTGRTLKEYQLVYITSGTGVFESANRPPQPVYGGTCFLLYPGMWHRYKPHENSGWTEYWIGFKGYYPDNFMKQDFFRNSGPVIELGADEEILILFHKLFDTVEEGQLGYPQVLSSILLEIMARIHSHSYYGQQHNDQEESLVLKAKFLMREAIEESTHIEDIVKELPVSYSKFRKMFKQVTGESPNQYYLNLRLKKARHLLDSTHLPVNEVAYQTGFESVFYFSRLFKKKHAISPKAYREQEKGKGAKEAR</sequence>
<dbReference type="EMBL" id="CP029600">
    <property type="protein sequence ID" value="AWO01975.1"/>
    <property type="molecule type" value="Genomic_DNA"/>
</dbReference>
<name>A0ABM6WD87_9BACT</name>
<evidence type="ECO:0000259" key="4">
    <source>
        <dbReference type="PROSITE" id="PS01124"/>
    </source>
</evidence>
<proteinExistence type="predicted"/>
<dbReference type="InterPro" id="IPR018062">
    <property type="entry name" value="HTH_AraC-typ_CS"/>
</dbReference>
<accession>A0ABM6WD87</accession>
<dbReference type="SUPFAM" id="SSF51215">
    <property type="entry name" value="Regulatory protein AraC"/>
    <property type="match status" value="1"/>
</dbReference>
<dbReference type="RefSeq" id="WP_119078182.1">
    <property type="nucleotide sequence ID" value="NZ_CP029600.1"/>
</dbReference>
<dbReference type="Gene3D" id="2.60.120.280">
    <property type="entry name" value="Regulatory protein AraC"/>
    <property type="match status" value="1"/>
</dbReference>
<dbReference type="InterPro" id="IPR018060">
    <property type="entry name" value="HTH_AraC"/>
</dbReference>
<dbReference type="PROSITE" id="PS00041">
    <property type="entry name" value="HTH_ARAC_FAMILY_1"/>
    <property type="match status" value="1"/>
</dbReference>
<dbReference type="PRINTS" id="PR00032">
    <property type="entry name" value="HTHARAC"/>
</dbReference>
<dbReference type="Proteomes" id="UP000246099">
    <property type="component" value="Chromosome"/>
</dbReference>
<dbReference type="InterPro" id="IPR009057">
    <property type="entry name" value="Homeodomain-like_sf"/>
</dbReference>
<feature type="domain" description="HTH araC/xylS-type" evidence="4">
    <location>
        <begin position="194"/>
        <end position="292"/>
    </location>
</feature>
<dbReference type="Gene3D" id="1.10.10.60">
    <property type="entry name" value="Homeodomain-like"/>
    <property type="match status" value="2"/>
</dbReference>
<dbReference type="InterPro" id="IPR020449">
    <property type="entry name" value="Tscrpt_reg_AraC-type_HTH"/>
</dbReference>
<evidence type="ECO:0000313" key="6">
    <source>
        <dbReference type="Proteomes" id="UP000246099"/>
    </source>
</evidence>
<keyword evidence="2" id="KW-0238">DNA-binding</keyword>
<dbReference type="PANTHER" id="PTHR43280">
    <property type="entry name" value="ARAC-FAMILY TRANSCRIPTIONAL REGULATOR"/>
    <property type="match status" value="1"/>
</dbReference>
<reference evidence="5 6" key="1">
    <citation type="submission" date="2018-05" db="EMBL/GenBank/DDBJ databases">
        <title>Chitinophaga sp. nov., isolated from rhizosphere soil of Alhagi.</title>
        <authorList>
            <person name="Liu Y."/>
        </authorList>
    </citation>
    <scope>NUCLEOTIDE SEQUENCE [LARGE SCALE GENOMIC DNA]</scope>
    <source>
        <strain evidence="5 6">T22</strain>
    </source>
</reference>
<dbReference type="PANTHER" id="PTHR43280:SF30">
    <property type="entry name" value="MMSAB OPERON REGULATORY PROTEIN"/>
    <property type="match status" value="1"/>
</dbReference>
<evidence type="ECO:0000256" key="1">
    <source>
        <dbReference type="ARBA" id="ARBA00023015"/>
    </source>
</evidence>
<dbReference type="InterPro" id="IPR003313">
    <property type="entry name" value="AraC-bd"/>
</dbReference>